<protein>
    <submittedName>
        <fullName evidence="1">DUF177 domain-containing protein</fullName>
    </submittedName>
</protein>
<dbReference type="PANTHER" id="PTHR34374">
    <property type="entry name" value="LARGE RIBOSOMAL RNA SUBUNIT ACCUMULATION PROTEIN YCED HOMOLOG 1, CHLOROPLASTIC"/>
    <property type="match status" value="1"/>
</dbReference>
<dbReference type="EMBL" id="CP058559">
    <property type="protein sequence ID" value="QNO16372.1"/>
    <property type="molecule type" value="Genomic_DNA"/>
</dbReference>
<evidence type="ECO:0000313" key="1">
    <source>
        <dbReference type="EMBL" id="QNO16372.1"/>
    </source>
</evidence>
<name>A0A7G9WCG0_ALKCA</name>
<dbReference type="KEGG" id="acae:HYG86_17130"/>
<dbReference type="Pfam" id="PF02620">
    <property type="entry name" value="YceD"/>
    <property type="match status" value="1"/>
</dbReference>
<dbReference type="RefSeq" id="WP_213166763.1">
    <property type="nucleotide sequence ID" value="NZ_CP058559.1"/>
</dbReference>
<dbReference type="InterPro" id="IPR003772">
    <property type="entry name" value="YceD"/>
</dbReference>
<evidence type="ECO:0000313" key="2">
    <source>
        <dbReference type="Proteomes" id="UP000516160"/>
    </source>
</evidence>
<gene>
    <name evidence="1" type="ORF">HYG86_17130</name>
</gene>
<sequence length="173" mass="19215">MNENIAPIINLGDINKCPKQKKQYSFLLDQTDIPLDLPGVKLDGPVTADLTVQNSDGIFELFGQLSAKLKLNCGRCLVEIIKDVDYHMSEKFIVGKNQKHDDEDIIVLEKEQLNLLDYIAEGIEFAIDSKVVCKEDCLGLCPGCGCDLNKGSCTCDLENIDPRMAVLKNLLKK</sequence>
<dbReference type="PANTHER" id="PTHR34374:SF1">
    <property type="entry name" value="LARGE RIBOSOMAL RNA SUBUNIT ACCUMULATION PROTEIN YCED HOMOLOG 1, CHLOROPLASTIC"/>
    <property type="match status" value="1"/>
</dbReference>
<reference evidence="1 2" key="1">
    <citation type="submission" date="2020-07" db="EMBL/GenBank/DDBJ databases">
        <title>Alkalicella. sp. LB2 genome.</title>
        <authorList>
            <person name="Postec A."/>
            <person name="Quemeneur M."/>
        </authorList>
    </citation>
    <scope>NUCLEOTIDE SEQUENCE [LARGE SCALE GENOMIC DNA]</scope>
    <source>
        <strain evidence="1 2">LB2</strain>
    </source>
</reference>
<proteinExistence type="predicted"/>
<keyword evidence="2" id="KW-1185">Reference proteome</keyword>
<accession>A0A7G9WCG0</accession>
<dbReference type="AlphaFoldDB" id="A0A7G9WCG0"/>
<organism evidence="1 2">
    <name type="scientific">Alkalicella caledoniensis</name>
    <dbReference type="NCBI Taxonomy" id="2731377"/>
    <lineage>
        <taxon>Bacteria</taxon>
        <taxon>Bacillati</taxon>
        <taxon>Bacillota</taxon>
        <taxon>Clostridia</taxon>
        <taxon>Eubacteriales</taxon>
        <taxon>Proteinivoracaceae</taxon>
        <taxon>Alkalicella</taxon>
    </lineage>
</organism>
<dbReference type="Proteomes" id="UP000516160">
    <property type="component" value="Chromosome"/>
</dbReference>